<proteinExistence type="predicted"/>
<dbReference type="SUPFAM" id="SSF55120">
    <property type="entry name" value="Pseudouridine synthase"/>
    <property type="match status" value="1"/>
</dbReference>
<evidence type="ECO:0000313" key="1">
    <source>
        <dbReference type="EMBL" id="GAA4878192.1"/>
    </source>
</evidence>
<dbReference type="Gene3D" id="3.30.2350.10">
    <property type="entry name" value="Pseudouridine synthase"/>
    <property type="match status" value="1"/>
</dbReference>
<dbReference type="RefSeq" id="WP_345333942.1">
    <property type="nucleotide sequence ID" value="NZ_BAABJZ010000012.1"/>
</dbReference>
<gene>
    <name evidence="1" type="ORF">GCM10023333_09560</name>
</gene>
<reference evidence="2" key="1">
    <citation type="journal article" date="2019" name="Int. J. Syst. Evol. Microbiol.">
        <title>The Global Catalogue of Microorganisms (GCM) 10K type strain sequencing project: providing services to taxonomists for standard genome sequencing and annotation.</title>
        <authorList>
            <consortium name="The Broad Institute Genomics Platform"/>
            <consortium name="The Broad Institute Genome Sequencing Center for Infectious Disease"/>
            <person name="Wu L."/>
            <person name="Ma J."/>
        </authorList>
    </citation>
    <scope>NUCLEOTIDE SEQUENCE [LARGE SCALE GENOMIC DNA]</scope>
    <source>
        <strain evidence="2">JCM 18401</strain>
    </source>
</reference>
<accession>A0ABP9EIZ1</accession>
<dbReference type="InterPro" id="IPR020103">
    <property type="entry name" value="PsdUridine_synth_cat_dom_sf"/>
</dbReference>
<name>A0ABP9EIZ1_9GAMM</name>
<organism evidence="1 2">
    <name type="scientific">Ferrimonas pelagia</name>
    <dbReference type="NCBI Taxonomy" id="1177826"/>
    <lineage>
        <taxon>Bacteria</taxon>
        <taxon>Pseudomonadati</taxon>
        <taxon>Pseudomonadota</taxon>
        <taxon>Gammaproteobacteria</taxon>
        <taxon>Alteromonadales</taxon>
        <taxon>Ferrimonadaceae</taxon>
        <taxon>Ferrimonas</taxon>
    </lineage>
</organism>
<evidence type="ECO:0000313" key="2">
    <source>
        <dbReference type="Proteomes" id="UP001499988"/>
    </source>
</evidence>
<dbReference type="EMBL" id="BAABJZ010000012">
    <property type="protein sequence ID" value="GAA4878192.1"/>
    <property type="molecule type" value="Genomic_DNA"/>
</dbReference>
<dbReference type="Proteomes" id="UP001499988">
    <property type="component" value="Unassembled WGS sequence"/>
</dbReference>
<protein>
    <submittedName>
        <fullName evidence="1">Uncharacterized protein</fullName>
    </submittedName>
</protein>
<keyword evidence="2" id="KW-1185">Reference proteome</keyword>
<sequence length="105" mass="11700">MQLEPQTGRNHPLLCLMAPLRYPIIGDTTQGSRQHNKLYRNEFDIERLWLSAKALGSAHPVTGEPVWIECELEPVWQALLQRFERAAGISPWGDSTPSGPAPAAL</sequence>
<comment type="caution">
    <text evidence="1">The sequence shown here is derived from an EMBL/GenBank/DDBJ whole genome shotgun (WGS) entry which is preliminary data.</text>
</comment>